<evidence type="ECO:0000256" key="1">
    <source>
        <dbReference type="SAM" id="Phobius"/>
    </source>
</evidence>
<feature type="transmembrane region" description="Helical" evidence="1">
    <location>
        <begin position="117"/>
        <end position="134"/>
    </location>
</feature>
<feature type="transmembrane region" description="Helical" evidence="1">
    <location>
        <begin position="218"/>
        <end position="237"/>
    </location>
</feature>
<dbReference type="OrthoDB" id="5516623at2"/>
<evidence type="ECO:0000313" key="3">
    <source>
        <dbReference type="Proteomes" id="UP000254720"/>
    </source>
</evidence>
<gene>
    <name evidence="2" type="ORF">C8D86_1167</name>
</gene>
<comment type="caution">
    <text evidence="2">The sequence shown here is derived from an EMBL/GenBank/DDBJ whole genome shotgun (WGS) entry which is preliminary data.</text>
</comment>
<dbReference type="RefSeq" id="WP_114834736.1">
    <property type="nucleotide sequence ID" value="NZ_LR699115.1"/>
</dbReference>
<organism evidence="2 3">
    <name type="scientific">Aquicella lusitana</name>
    <dbReference type="NCBI Taxonomy" id="254246"/>
    <lineage>
        <taxon>Bacteria</taxon>
        <taxon>Pseudomonadati</taxon>
        <taxon>Pseudomonadota</taxon>
        <taxon>Gammaproteobacteria</taxon>
        <taxon>Legionellales</taxon>
        <taxon>Coxiellaceae</taxon>
        <taxon>Aquicella</taxon>
    </lineage>
</organism>
<reference evidence="2 3" key="1">
    <citation type="submission" date="2018-07" db="EMBL/GenBank/DDBJ databases">
        <title>Genomic Encyclopedia of Type Strains, Phase IV (KMG-IV): sequencing the most valuable type-strain genomes for metagenomic binning, comparative biology and taxonomic classification.</title>
        <authorList>
            <person name="Goeker M."/>
        </authorList>
    </citation>
    <scope>NUCLEOTIDE SEQUENCE [LARGE SCALE GENOMIC DNA]</scope>
    <source>
        <strain evidence="2 3">DSM 16500</strain>
    </source>
</reference>
<name>A0A370GJE3_9COXI</name>
<feature type="transmembrane region" description="Helical" evidence="1">
    <location>
        <begin position="80"/>
        <end position="105"/>
    </location>
</feature>
<proteinExistence type="predicted"/>
<feature type="transmembrane region" description="Helical" evidence="1">
    <location>
        <begin position="36"/>
        <end position="60"/>
    </location>
</feature>
<keyword evidence="1" id="KW-0472">Membrane</keyword>
<keyword evidence="3" id="KW-1185">Reference proteome</keyword>
<dbReference type="EMBL" id="QQAX01000016">
    <property type="protein sequence ID" value="RDI42053.1"/>
    <property type="molecule type" value="Genomic_DNA"/>
</dbReference>
<dbReference type="Proteomes" id="UP000254720">
    <property type="component" value="Unassembled WGS sequence"/>
</dbReference>
<sequence length="249" mass="27698">MSASHDTAPPSAPKKLTISHVISEAWALVTGVKMPIFILSLIMSGGSLLLTFTITSFAYFWEGTLSLVLSLIVACFELSLFWYVLAVSAMVGVRQSVGLSVNLLLIFSQCLKVKDKLFYLFLLWLPLILLYVAITNLALPHGFIGVLLHLVTFLIFLFLTLPMLVFALPLIVTKQIDTLSAVKSAFDKMGQYWLEVIVCYLIIVILTFISMIPFGIGLIWTIPMGFNVMGILFRDVYGLKRLAKPENAQ</sequence>
<protein>
    <submittedName>
        <fullName evidence="2">Uncharacterized protein</fullName>
    </submittedName>
</protein>
<keyword evidence="1" id="KW-1133">Transmembrane helix</keyword>
<dbReference type="AlphaFoldDB" id="A0A370GJE3"/>
<feature type="transmembrane region" description="Helical" evidence="1">
    <location>
        <begin position="192"/>
        <end position="212"/>
    </location>
</feature>
<accession>A0A370GJE3</accession>
<feature type="transmembrane region" description="Helical" evidence="1">
    <location>
        <begin position="146"/>
        <end position="171"/>
    </location>
</feature>
<keyword evidence="1" id="KW-0812">Transmembrane</keyword>
<evidence type="ECO:0000313" key="2">
    <source>
        <dbReference type="EMBL" id="RDI42053.1"/>
    </source>
</evidence>